<dbReference type="CDD" id="cd08368">
    <property type="entry name" value="LIM"/>
    <property type="match status" value="1"/>
</dbReference>
<dbReference type="InterPro" id="IPR036872">
    <property type="entry name" value="CH_dom_sf"/>
</dbReference>
<keyword evidence="10" id="KW-1185">Reference proteome</keyword>
<dbReference type="PROSITE" id="PS50023">
    <property type="entry name" value="LIM_DOMAIN_2"/>
    <property type="match status" value="1"/>
</dbReference>
<feature type="compositionally biased region" description="Polar residues" evidence="5">
    <location>
        <begin position="357"/>
        <end position="369"/>
    </location>
</feature>
<feature type="region of interest" description="Disordered" evidence="5">
    <location>
        <begin position="543"/>
        <end position="613"/>
    </location>
</feature>
<dbReference type="Pfam" id="PF00307">
    <property type="entry name" value="CH"/>
    <property type="match status" value="1"/>
</dbReference>
<dbReference type="Ensembl" id="ENSSRHT00000030203.1">
    <property type="protein sequence ID" value="ENSSRHP00000029336.1"/>
    <property type="gene ID" value="ENSSRHG00000015241.1"/>
</dbReference>
<reference evidence="9" key="2">
    <citation type="submission" date="2025-09" db="UniProtKB">
        <authorList>
            <consortium name="Ensembl"/>
        </authorList>
    </citation>
    <scope>IDENTIFICATION</scope>
</reference>
<feature type="compositionally biased region" description="Basic and acidic residues" evidence="5">
    <location>
        <begin position="323"/>
        <end position="333"/>
    </location>
</feature>
<dbReference type="FunFam" id="1.10.418.10:FF:000038">
    <property type="entry name" value="LIM and calponin homology domains-containing protein 1"/>
    <property type="match status" value="1"/>
</dbReference>
<dbReference type="GO" id="GO:0046872">
    <property type="term" value="F:metal ion binding"/>
    <property type="evidence" value="ECO:0007669"/>
    <property type="project" value="UniProtKB-KW"/>
</dbReference>
<evidence type="ECO:0000313" key="10">
    <source>
        <dbReference type="Proteomes" id="UP000472270"/>
    </source>
</evidence>
<dbReference type="Gene3D" id="2.10.110.10">
    <property type="entry name" value="Cysteine Rich Protein"/>
    <property type="match status" value="1"/>
</dbReference>
<dbReference type="SMART" id="SM00033">
    <property type="entry name" value="CH"/>
    <property type="match status" value="1"/>
</dbReference>
<dbReference type="GO" id="GO:0023051">
    <property type="term" value="P:regulation of signaling"/>
    <property type="evidence" value="ECO:0007669"/>
    <property type="project" value="InterPro"/>
</dbReference>
<protein>
    <submittedName>
        <fullName evidence="9">LIM domain only protein 7-like</fullName>
    </submittedName>
</protein>
<feature type="region of interest" description="Disordered" evidence="5">
    <location>
        <begin position="420"/>
        <end position="439"/>
    </location>
</feature>
<organism evidence="9 10">
    <name type="scientific">Sinocyclocheilus rhinocerous</name>
    <dbReference type="NCBI Taxonomy" id="307959"/>
    <lineage>
        <taxon>Eukaryota</taxon>
        <taxon>Metazoa</taxon>
        <taxon>Chordata</taxon>
        <taxon>Craniata</taxon>
        <taxon>Vertebrata</taxon>
        <taxon>Euteleostomi</taxon>
        <taxon>Actinopterygii</taxon>
        <taxon>Neopterygii</taxon>
        <taxon>Teleostei</taxon>
        <taxon>Ostariophysi</taxon>
        <taxon>Cypriniformes</taxon>
        <taxon>Cyprinidae</taxon>
        <taxon>Cyprininae</taxon>
        <taxon>Sinocyclocheilus</taxon>
    </lineage>
</organism>
<dbReference type="Pfam" id="PF15949">
    <property type="entry name" value="DUF4757"/>
    <property type="match status" value="1"/>
</dbReference>
<evidence type="ECO:0000259" key="7">
    <source>
        <dbReference type="PROSITE" id="PS50023"/>
    </source>
</evidence>
<evidence type="ECO:0000256" key="1">
    <source>
        <dbReference type="ARBA" id="ARBA00022723"/>
    </source>
</evidence>
<dbReference type="Gene3D" id="1.10.418.10">
    <property type="entry name" value="Calponin-like domain"/>
    <property type="match status" value="1"/>
</dbReference>
<dbReference type="InterPro" id="IPR036034">
    <property type="entry name" value="PDZ_sf"/>
</dbReference>
<dbReference type="InterPro" id="IPR031865">
    <property type="entry name" value="DUF4757"/>
</dbReference>
<dbReference type="PRINTS" id="PR00888">
    <property type="entry name" value="SM22CALPONIN"/>
</dbReference>
<dbReference type="InterPro" id="IPR029978">
    <property type="entry name" value="LMO-7"/>
</dbReference>
<dbReference type="InterPro" id="IPR001478">
    <property type="entry name" value="PDZ"/>
</dbReference>
<dbReference type="Gene3D" id="2.30.42.10">
    <property type="match status" value="1"/>
</dbReference>
<keyword evidence="3 4" id="KW-0440">LIM domain</keyword>
<feature type="region of interest" description="Disordered" evidence="5">
    <location>
        <begin position="226"/>
        <end position="278"/>
    </location>
</feature>
<evidence type="ECO:0000259" key="6">
    <source>
        <dbReference type="PROSITE" id="PS50021"/>
    </source>
</evidence>
<dbReference type="PANTHER" id="PTHR46767">
    <property type="entry name" value="LIM DOMAIN ONLY PROTEIN 7"/>
    <property type="match status" value="1"/>
</dbReference>
<dbReference type="SUPFAM" id="SSF50156">
    <property type="entry name" value="PDZ domain-like"/>
    <property type="match status" value="1"/>
</dbReference>
<dbReference type="PROSITE" id="PS50021">
    <property type="entry name" value="CH"/>
    <property type="match status" value="1"/>
</dbReference>
<feature type="domain" description="Calponin-homology (CH)" evidence="6">
    <location>
        <begin position="1"/>
        <end position="106"/>
    </location>
</feature>
<dbReference type="InterPro" id="IPR003096">
    <property type="entry name" value="SM22_calponin"/>
</dbReference>
<keyword evidence="2 4" id="KW-0862">Zinc</keyword>
<dbReference type="CDD" id="cd00136">
    <property type="entry name" value="PDZ_canonical"/>
    <property type="match status" value="1"/>
</dbReference>
<evidence type="ECO:0000256" key="5">
    <source>
        <dbReference type="SAM" id="MobiDB-lite"/>
    </source>
</evidence>
<evidence type="ECO:0000256" key="2">
    <source>
        <dbReference type="ARBA" id="ARBA00022833"/>
    </source>
</evidence>
<evidence type="ECO:0000313" key="9">
    <source>
        <dbReference type="Ensembl" id="ENSSRHP00000029336.1"/>
    </source>
</evidence>
<feature type="domain" description="LIM zinc-binding" evidence="7">
    <location>
        <begin position="890"/>
        <end position="956"/>
    </location>
</feature>
<accession>A0A673HSA8</accession>
<dbReference type="InterPro" id="IPR001715">
    <property type="entry name" value="CH_dom"/>
</dbReference>
<feature type="region of interest" description="Disordered" evidence="5">
    <location>
        <begin position="323"/>
        <end position="369"/>
    </location>
</feature>
<sequence>AVTKKKFGSSNFRSSLENGLLLCDLINKIRPGVVKKLNRLSTPIAGLDNINLFLKACAKLGLKEAQLFHPGDLQDLSTRVTVKPQESSRRLKNVLITIYWLGRKAHADPFYNGPYLKLKAFEGLLGTALYKALEDCTSLRGRVRNSSCRDSWYSEKEELFPLRAGHRREDSLDSLDSLGSRTYSTSSDATLKGNSEGKTFQSLKSLLCVIAPKATTQYNQFLPSKEKQSGYVPAPLRKKRAERNDDNRRSWASPMYTEDDGSFTRSKSVSDITDSETNLSNSTMELRFEELQKMRNRIKENEDKWQDDLTRWKNKRRSVNSDIVKKKEEREQIEQNTSGTRKSKTFKEMQDERESQEQSNYRDSFNSITDDVFEEPVPRSRTLPVRSYTIDTPYTPMDKPSVPSIPSLREKEPVAGTLASDQTDFSTKRDRSIPAFSNSNSSLIKPTSAIKPTSVSKPSSILISSELISSTKPVKNSSGLVSSLYKPNSMDIKQSGLDQVSASLPRSYQRSDSARLTSVVTPRPFGTQSNRIASLPRAFTMDDSLKRTNGETDSLKKTTVSNRSAQYVKDEDTSQESPVQSSDEEEKTQSPVPPFNRVSSLPKSPSPLIPPNEVDYSEMRISLNQKPNSSRDFGFQSDWDSTGVRVKTVVPGSPAQHGQVKVGDEILTVNGHRVADMNYNEWKNSMAEALQQGSLLMDICRHGKNNWGRDLPSLPFKSHKTINLTSLDPLGPSEPYLSTSLDFTSQQTKDTVVKTVNVSSQPGNSFPLLRHEKWQKEQERLLQVNITVSVLFTTCRFVINGHFCLLLARAASSGLGEFSRDYKKEPLSQSEVERQQILQEMKKKTSLNTDNSWIRQQTSAGVTAKEPIDLPIRRSVLANIILTLSVSGRKICSFCNTPLGKGAAMIIESLGLCYHLSCFKCFNCRSDLGGSEAGAEVRIRNQQLYCNACYIRLKTR</sequence>
<dbReference type="Proteomes" id="UP000472270">
    <property type="component" value="Unassembled WGS sequence"/>
</dbReference>
<dbReference type="PROSITE" id="PS00478">
    <property type="entry name" value="LIM_DOMAIN_1"/>
    <property type="match status" value="1"/>
</dbReference>
<dbReference type="AlphaFoldDB" id="A0A673HSA8"/>
<dbReference type="GO" id="GO:0030155">
    <property type="term" value="P:regulation of cell adhesion"/>
    <property type="evidence" value="ECO:0007669"/>
    <property type="project" value="InterPro"/>
</dbReference>
<dbReference type="Pfam" id="PF00595">
    <property type="entry name" value="PDZ"/>
    <property type="match status" value="1"/>
</dbReference>
<dbReference type="Pfam" id="PF00412">
    <property type="entry name" value="LIM"/>
    <property type="match status" value="1"/>
</dbReference>
<gene>
    <name evidence="9" type="primary">LOC107705164</name>
</gene>
<proteinExistence type="predicted"/>
<dbReference type="SMART" id="SM00132">
    <property type="entry name" value="LIM"/>
    <property type="match status" value="1"/>
</dbReference>
<feature type="compositionally biased region" description="Basic and acidic residues" evidence="5">
    <location>
        <begin position="543"/>
        <end position="556"/>
    </location>
</feature>
<evidence type="ECO:0000256" key="3">
    <source>
        <dbReference type="ARBA" id="ARBA00023038"/>
    </source>
</evidence>
<dbReference type="SUPFAM" id="SSF47576">
    <property type="entry name" value="Calponin-homology domain, CH-domain"/>
    <property type="match status" value="1"/>
</dbReference>
<dbReference type="InterPro" id="IPR001781">
    <property type="entry name" value="Znf_LIM"/>
</dbReference>
<keyword evidence="1 4" id="KW-0479">Metal-binding</keyword>
<evidence type="ECO:0000259" key="8">
    <source>
        <dbReference type="PROSITE" id="PS50106"/>
    </source>
</evidence>
<name>A0A673HSA8_9TELE</name>
<dbReference type="PROSITE" id="PS50106">
    <property type="entry name" value="PDZ"/>
    <property type="match status" value="1"/>
</dbReference>
<dbReference type="SMART" id="SM00228">
    <property type="entry name" value="PDZ"/>
    <property type="match status" value="1"/>
</dbReference>
<feature type="compositionally biased region" description="Basic and acidic residues" evidence="5">
    <location>
        <begin position="345"/>
        <end position="356"/>
    </location>
</feature>
<reference evidence="9" key="1">
    <citation type="submission" date="2025-08" db="UniProtKB">
        <authorList>
            <consortium name="Ensembl"/>
        </authorList>
    </citation>
    <scope>IDENTIFICATION</scope>
</reference>
<feature type="domain" description="PDZ" evidence="8">
    <location>
        <begin position="620"/>
        <end position="681"/>
    </location>
</feature>
<evidence type="ECO:0000256" key="4">
    <source>
        <dbReference type="PROSITE-ProRule" id="PRU00125"/>
    </source>
</evidence>
<feature type="compositionally biased region" description="Polar residues" evidence="5">
    <location>
        <begin position="263"/>
        <end position="278"/>
    </location>
</feature>
<dbReference type="PANTHER" id="PTHR46767:SF1">
    <property type="entry name" value="LIM DOMAIN ONLY PROTEIN 7"/>
    <property type="match status" value="1"/>
</dbReference>